<keyword evidence="9" id="KW-0460">Magnesium</keyword>
<dbReference type="HAMAP" id="MF_00974">
    <property type="entry name" value="DNA_primase_DnaG"/>
    <property type="match status" value="1"/>
</dbReference>
<evidence type="ECO:0000256" key="12">
    <source>
        <dbReference type="HAMAP-Rule" id="MF_00974"/>
    </source>
</evidence>
<dbReference type="InterPro" id="IPR050219">
    <property type="entry name" value="DnaG_primase"/>
</dbReference>
<keyword evidence="1 12" id="KW-0240">DNA-directed RNA polymerase</keyword>
<keyword evidence="8 12" id="KW-0862">Zinc</keyword>
<evidence type="ECO:0000256" key="4">
    <source>
        <dbReference type="ARBA" id="ARBA00022695"/>
    </source>
</evidence>
<reference evidence="16" key="1">
    <citation type="journal article" date="2019" name="Int. J. Syst. Evol. Microbiol.">
        <title>The Global Catalogue of Microorganisms (GCM) 10K type strain sequencing project: providing services to taxonomists for standard genome sequencing and annotation.</title>
        <authorList>
            <consortium name="The Broad Institute Genomics Platform"/>
            <consortium name="The Broad Institute Genome Sequencing Center for Infectious Disease"/>
            <person name="Wu L."/>
            <person name="Ma J."/>
        </authorList>
    </citation>
    <scope>NUCLEOTIDE SEQUENCE [LARGE SCALE GENOMIC DNA]</scope>
    <source>
        <strain evidence="16">JCM 17543</strain>
    </source>
</reference>
<keyword evidence="6 12" id="KW-0479">Metal-binding</keyword>
<evidence type="ECO:0000256" key="3">
    <source>
        <dbReference type="ARBA" id="ARBA00022679"/>
    </source>
</evidence>
<evidence type="ECO:0000256" key="11">
    <source>
        <dbReference type="ARBA" id="ARBA00023163"/>
    </source>
</evidence>
<feature type="region of interest" description="Disordered" evidence="13">
    <location>
        <begin position="421"/>
        <end position="460"/>
    </location>
</feature>
<dbReference type="RefSeq" id="WP_344698099.1">
    <property type="nucleotide sequence ID" value="NZ_BAABBM010000001.1"/>
</dbReference>
<comment type="catalytic activity">
    <reaction evidence="12">
        <text>ssDNA + n NTP = ssDNA/pppN(pN)n-1 hybrid + (n-1) diphosphate.</text>
        <dbReference type="EC" id="2.7.7.101"/>
    </reaction>
</comment>
<dbReference type="PANTHER" id="PTHR30313:SF2">
    <property type="entry name" value="DNA PRIMASE"/>
    <property type="match status" value="1"/>
</dbReference>
<accession>A0ABP7KUZ0</accession>
<dbReference type="SUPFAM" id="SSF56731">
    <property type="entry name" value="DNA primase core"/>
    <property type="match status" value="1"/>
</dbReference>
<evidence type="ECO:0000256" key="1">
    <source>
        <dbReference type="ARBA" id="ARBA00022478"/>
    </source>
</evidence>
<comment type="similarity">
    <text evidence="12">Belongs to the DnaG primase family.</text>
</comment>
<dbReference type="SMART" id="SM00400">
    <property type="entry name" value="ZnF_CHCC"/>
    <property type="match status" value="1"/>
</dbReference>
<evidence type="ECO:0000256" key="9">
    <source>
        <dbReference type="ARBA" id="ARBA00022842"/>
    </source>
</evidence>
<feature type="domain" description="Toprim" evidence="14">
    <location>
        <begin position="255"/>
        <end position="337"/>
    </location>
</feature>
<keyword evidence="7 12" id="KW-0863">Zinc-finger</keyword>
<comment type="cofactor">
    <cofactor evidence="12">
        <name>Zn(2+)</name>
        <dbReference type="ChEBI" id="CHEBI:29105"/>
    </cofactor>
    <text evidence="12">Binds 1 zinc ion per monomer.</text>
</comment>
<evidence type="ECO:0000313" key="15">
    <source>
        <dbReference type="EMBL" id="GAA3888703.1"/>
    </source>
</evidence>
<dbReference type="CDD" id="cd03364">
    <property type="entry name" value="TOPRIM_DnaG_primases"/>
    <property type="match status" value="1"/>
</dbReference>
<evidence type="ECO:0000256" key="6">
    <source>
        <dbReference type="ARBA" id="ARBA00022723"/>
    </source>
</evidence>
<protein>
    <recommendedName>
        <fullName evidence="12">DNA primase</fullName>
        <ecNumber evidence="12">2.7.7.101</ecNumber>
    </recommendedName>
</protein>
<dbReference type="InterPro" id="IPR002694">
    <property type="entry name" value="Znf_CHC2"/>
</dbReference>
<dbReference type="Gene3D" id="3.90.580.10">
    <property type="entry name" value="Zinc finger, CHC2-type domain"/>
    <property type="match status" value="1"/>
</dbReference>
<keyword evidence="5 12" id="KW-0235">DNA replication</keyword>
<dbReference type="Pfam" id="PF13155">
    <property type="entry name" value="Toprim_2"/>
    <property type="match status" value="1"/>
</dbReference>
<evidence type="ECO:0000256" key="10">
    <source>
        <dbReference type="ARBA" id="ARBA00023125"/>
    </source>
</evidence>
<evidence type="ECO:0000256" key="13">
    <source>
        <dbReference type="SAM" id="MobiDB-lite"/>
    </source>
</evidence>
<dbReference type="Gene3D" id="3.40.1360.10">
    <property type="match status" value="1"/>
</dbReference>
<evidence type="ECO:0000313" key="16">
    <source>
        <dbReference type="Proteomes" id="UP001500827"/>
    </source>
</evidence>
<comment type="domain">
    <text evidence="12">Contains an N-terminal zinc-binding domain, a central core domain that contains the primase activity, and a C-terminal DnaB-binding domain.</text>
</comment>
<comment type="subunit">
    <text evidence="12">Monomer. Interacts with DnaB.</text>
</comment>
<dbReference type="SMART" id="SM00493">
    <property type="entry name" value="TOPRIM"/>
    <property type="match status" value="1"/>
</dbReference>
<evidence type="ECO:0000259" key="14">
    <source>
        <dbReference type="PROSITE" id="PS50880"/>
    </source>
</evidence>
<proteinExistence type="inferred from homology"/>
<dbReference type="Pfam" id="PF08275">
    <property type="entry name" value="DNAG_N"/>
    <property type="match status" value="1"/>
</dbReference>
<name>A0ABP7KUZ0_9SPHN</name>
<dbReference type="PROSITE" id="PS50880">
    <property type="entry name" value="TOPRIM"/>
    <property type="match status" value="1"/>
</dbReference>
<dbReference type="InterPro" id="IPR013264">
    <property type="entry name" value="DNAG_N"/>
</dbReference>
<gene>
    <name evidence="12 15" type="primary">dnaG</name>
    <name evidence="15" type="ORF">GCM10022276_04800</name>
</gene>
<organism evidence="15 16">
    <name type="scientific">Sphingomonas limnosediminicola</name>
    <dbReference type="NCBI Taxonomy" id="940133"/>
    <lineage>
        <taxon>Bacteria</taxon>
        <taxon>Pseudomonadati</taxon>
        <taxon>Pseudomonadota</taxon>
        <taxon>Alphaproteobacteria</taxon>
        <taxon>Sphingomonadales</taxon>
        <taxon>Sphingomonadaceae</taxon>
        <taxon>Sphingomonas</taxon>
    </lineage>
</organism>
<dbReference type="PANTHER" id="PTHR30313">
    <property type="entry name" value="DNA PRIMASE"/>
    <property type="match status" value="1"/>
</dbReference>
<dbReference type="InterPro" id="IPR037068">
    <property type="entry name" value="DNA_primase_core_N_sf"/>
</dbReference>
<keyword evidence="10 12" id="KW-0238">DNA-binding</keyword>
<evidence type="ECO:0000256" key="8">
    <source>
        <dbReference type="ARBA" id="ARBA00022833"/>
    </source>
</evidence>
<dbReference type="InterPro" id="IPR030846">
    <property type="entry name" value="DnaG_bac"/>
</dbReference>
<comment type="function">
    <text evidence="12">RNA polymerase that catalyzes the synthesis of short RNA molecules used as primers for DNA polymerase during DNA replication.</text>
</comment>
<evidence type="ECO:0000256" key="2">
    <source>
        <dbReference type="ARBA" id="ARBA00022515"/>
    </source>
</evidence>
<keyword evidence="3 12" id="KW-0808">Transferase</keyword>
<dbReference type="SUPFAM" id="SSF57783">
    <property type="entry name" value="Zinc beta-ribbon"/>
    <property type="match status" value="1"/>
</dbReference>
<evidence type="ECO:0000256" key="5">
    <source>
        <dbReference type="ARBA" id="ARBA00022705"/>
    </source>
</evidence>
<dbReference type="InterPro" id="IPR006171">
    <property type="entry name" value="TOPRIM_dom"/>
</dbReference>
<comment type="caution">
    <text evidence="15">The sequence shown here is derived from an EMBL/GenBank/DDBJ whole genome shotgun (WGS) entry which is preliminary data.</text>
</comment>
<dbReference type="Proteomes" id="UP001500827">
    <property type="component" value="Unassembled WGS sequence"/>
</dbReference>
<sequence length="618" mass="67365">MTLSPTFLDELRARTVLSAVIAPSVKLTRAGREWKACCPFHNEKTPSFTVNDDKGFYHCFGCGAHGDAIRFLTDNRGMPFMDAVKELASKAGLDVPAPDPQARERSERTATLTDVMGEVAKWFADQLQGLGGADARNYLKRRGIEQATVARFGIGLAPDSRNALKRALTHLGEDKLIETGMLIKPEESGKESYDRFRGRLMIPIRDARGRVIAFGGRILGDGEPKYLNSPDTPLFDKGRTLYNIDRASPASRSARRLIVVEGYMDVIALDRAGIAEAVAPNGTAVTEAQLERMWRLDPSPIMCFDGDSAGKKAAIRAALRALPHITPERTLRFVELPAGQDPDDVVKSGGREVIEALLASPEPLDARLWRHELEAEPLATPEAWAGLKQRLIVHAAAIGHADLGRMYRESWLNRFYEHRRPSDTGGRPFAPQGQQQQQRRGTVKNGRFTPPAPPVGGEARAIASSGIDGATARALMLGFANFPEELPVHCEQLAVLPIADRGTARMRDELVNATFSGAALDQEAVHTILGSNGATGGKGPRTMGFSFTRRDSDPERARSDLAAAVEIIAAAEEVGQALGHATERLKRDMTDEALEEQRRLIAAQQGLRERLAQLAGTD</sequence>
<dbReference type="InterPro" id="IPR036977">
    <property type="entry name" value="DNA_primase_Znf_CHC2"/>
</dbReference>
<keyword evidence="4 12" id="KW-0548">Nucleotidyltransferase</keyword>
<dbReference type="InterPro" id="IPR034151">
    <property type="entry name" value="TOPRIM_DnaG_bac"/>
</dbReference>
<feature type="region of interest" description="Disordered" evidence="13">
    <location>
        <begin position="531"/>
        <end position="555"/>
    </location>
</feature>
<dbReference type="EC" id="2.7.7.101" evidence="12"/>
<dbReference type="EMBL" id="BAABBM010000001">
    <property type="protein sequence ID" value="GAA3888703.1"/>
    <property type="molecule type" value="Genomic_DNA"/>
</dbReference>
<evidence type="ECO:0000256" key="7">
    <source>
        <dbReference type="ARBA" id="ARBA00022771"/>
    </source>
</evidence>
<dbReference type="InterPro" id="IPR006295">
    <property type="entry name" value="DNA_primase_DnaG"/>
</dbReference>
<dbReference type="NCBIfam" id="TIGR01391">
    <property type="entry name" value="dnaG"/>
    <property type="match status" value="1"/>
</dbReference>
<dbReference type="Gene3D" id="3.90.980.10">
    <property type="entry name" value="DNA primase, catalytic core, N-terminal domain"/>
    <property type="match status" value="1"/>
</dbReference>
<dbReference type="Pfam" id="PF01807">
    <property type="entry name" value="Zn_ribbon_DnaG"/>
    <property type="match status" value="1"/>
</dbReference>
<keyword evidence="11 12" id="KW-0804">Transcription</keyword>
<keyword evidence="2 12" id="KW-0639">Primosome</keyword>
<keyword evidence="16" id="KW-1185">Reference proteome</keyword>
<feature type="zinc finger region" description="CHC2-type" evidence="12">
    <location>
        <begin position="38"/>
        <end position="62"/>
    </location>
</feature>